<accession>A0ABW9JQ65</accession>
<evidence type="ECO:0008006" key="3">
    <source>
        <dbReference type="Google" id="ProtNLM"/>
    </source>
</evidence>
<dbReference type="Proteomes" id="UP001517367">
    <property type="component" value="Unassembled WGS sequence"/>
</dbReference>
<keyword evidence="2" id="KW-1185">Reference proteome</keyword>
<evidence type="ECO:0000313" key="2">
    <source>
        <dbReference type="Proteomes" id="UP001517367"/>
    </source>
</evidence>
<proteinExistence type="predicted"/>
<gene>
    <name evidence="1" type="ORF">E5L68_021205</name>
</gene>
<reference evidence="1 2" key="1">
    <citation type="submission" date="2024-12" db="EMBL/GenBank/DDBJ databases">
        <authorList>
            <person name="Hu S."/>
        </authorList>
    </citation>
    <scope>NUCLEOTIDE SEQUENCE [LARGE SCALE GENOMIC DNA]</scope>
    <source>
        <strain evidence="1 2">P-25</strain>
    </source>
</reference>
<organism evidence="1 2">
    <name type="scientific">Pedobacter helvus</name>
    <dbReference type="NCBI Taxonomy" id="2563444"/>
    <lineage>
        <taxon>Bacteria</taxon>
        <taxon>Pseudomonadati</taxon>
        <taxon>Bacteroidota</taxon>
        <taxon>Sphingobacteriia</taxon>
        <taxon>Sphingobacteriales</taxon>
        <taxon>Sphingobacteriaceae</taxon>
        <taxon>Pedobacter</taxon>
    </lineage>
</organism>
<comment type="caution">
    <text evidence="1">The sequence shown here is derived from an EMBL/GenBank/DDBJ whole genome shotgun (WGS) entry which is preliminary data.</text>
</comment>
<name>A0ABW9JQ65_9SPHI</name>
<dbReference type="RefSeq" id="WP_394347855.1">
    <property type="nucleotide sequence ID" value="NZ_SRMP02000052.1"/>
</dbReference>
<sequence>MRGFLYCTKCTRMLTGSASRGRGKYYYYYHCTSACGCRYKAEDVNAAILKRTEKVHSKTRNGRSMYKIGK</sequence>
<evidence type="ECO:0000313" key="1">
    <source>
        <dbReference type="EMBL" id="MFN0293908.1"/>
    </source>
</evidence>
<protein>
    <recommendedName>
        <fullName evidence="3">Recombinase zinc beta ribbon domain-containing protein</fullName>
    </recommendedName>
</protein>
<dbReference type="EMBL" id="SRMP02000052">
    <property type="protein sequence ID" value="MFN0293908.1"/>
    <property type="molecule type" value="Genomic_DNA"/>
</dbReference>